<dbReference type="PANTHER" id="PTHR43141:SF5">
    <property type="entry name" value="CYTOCHROME BD-I UBIQUINOL OXIDASE SUBUNIT 2"/>
    <property type="match status" value="1"/>
</dbReference>
<evidence type="ECO:0000313" key="13">
    <source>
        <dbReference type="EMBL" id="QNV37065.1"/>
    </source>
</evidence>
<evidence type="ECO:0000256" key="12">
    <source>
        <dbReference type="SAM" id="Phobius"/>
    </source>
</evidence>
<keyword evidence="14" id="KW-1185">Reference proteome</keyword>
<organism evidence="13 14">
    <name type="scientific">Rothia terrae</name>
    <dbReference type="NCBI Taxonomy" id="396015"/>
    <lineage>
        <taxon>Bacteria</taxon>
        <taxon>Bacillati</taxon>
        <taxon>Actinomycetota</taxon>
        <taxon>Actinomycetes</taxon>
        <taxon>Micrococcales</taxon>
        <taxon>Micrococcaceae</taxon>
        <taxon>Rothia</taxon>
    </lineage>
</organism>
<keyword evidence="11 12" id="KW-0472">Membrane</keyword>
<evidence type="ECO:0000256" key="6">
    <source>
        <dbReference type="ARBA" id="ARBA00022692"/>
    </source>
</evidence>
<feature type="transmembrane region" description="Helical" evidence="12">
    <location>
        <begin position="90"/>
        <end position="110"/>
    </location>
</feature>
<keyword evidence="8" id="KW-0249">Electron transport</keyword>
<dbReference type="EMBL" id="CP061539">
    <property type="protein sequence ID" value="QNV37065.1"/>
    <property type="molecule type" value="Genomic_DNA"/>
</dbReference>
<proteinExistence type="inferred from homology"/>
<dbReference type="InterPro" id="IPR003317">
    <property type="entry name" value="Cyt-d_oxidase_su2"/>
</dbReference>
<dbReference type="GO" id="GO:0009055">
    <property type="term" value="F:electron transfer activity"/>
    <property type="evidence" value="ECO:0007669"/>
    <property type="project" value="TreeGrafter"/>
</dbReference>
<name>A0A7H2BBL9_9MICC</name>
<evidence type="ECO:0000256" key="1">
    <source>
        <dbReference type="ARBA" id="ARBA00004651"/>
    </source>
</evidence>
<dbReference type="GO" id="GO:0005886">
    <property type="term" value="C:plasma membrane"/>
    <property type="evidence" value="ECO:0007669"/>
    <property type="project" value="UniProtKB-SubCell"/>
</dbReference>
<comment type="similarity">
    <text evidence="2">Belongs to the cytochrome ubiquinol oxidase subunit 2 family.</text>
</comment>
<dbReference type="PIRSF" id="PIRSF000267">
    <property type="entry name" value="Cyt_oxidse_sub2"/>
    <property type="match status" value="1"/>
</dbReference>
<evidence type="ECO:0000256" key="11">
    <source>
        <dbReference type="ARBA" id="ARBA00023136"/>
    </source>
</evidence>
<gene>
    <name evidence="13" type="primary">cydB</name>
    <name evidence="13" type="ORF">IDM49_07330</name>
</gene>
<feature type="transmembrane region" description="Helical" evidence="12">
    <location>
        <begin position="203"/>
        <end position="224"/>
    </location>
</feature>
<dbReference type="GO" id="GO:0019646">
    <property type="term" value="P:aerobic electron transport chain"/>
    <property type="evidence" value="ECO:0007669"/>
    <property type="project" value="TreeGrafter"/>
</dbReference>
<dbReference type="GO" id="GO:0016682">
    <property type="term" value="F:oxidoreductase activity, acting on diphenols and related substances as donors, oxygen as acceptor"/>
    <property type="evidence" value="ECO:0007669"/>
    <property type="project" value="TreeGrafter"/>
</dbReference>
<feature type="transmembrane region" description="Helical" evidence="12">
    <location>
        <begin position="261"/>
        <end position="281"/>
    </location>
</feature>
<dbReference type="Proteomes" id="UP000516404">
    <property type="component" value="Chromosome"/>
</dbReference>
<dbReference type="PANTHER" id="PTHR43141">
    <property type="entry name" value="CYTOCHROME BD2 SUBUNIT II"/>
    <property type="match status" value="1"/>
</dbReference>
<evidence type="ECO:0000256" key="8">
    <source>
        <dbReference type="ARBA" id="ARBA00022982"/>
    </source>
</evidence>
<feature type="transmembrane region" description="Helical" evidence="12">
    <location>
        <begin position="301"/>
        <end position="320"/>
    </location>
</feature>
<feature type="transmembrane region" description="Helical" evidence="12">
    <location>
        <begin position="12"/>
        <end position="44"/>
    </location>
</feature>
<dbReference type="NCBIfam" id="TIGR00203">
    <property type="entry name" value="cydB"/>
    <property type="match status" value="1"/>
</dbReference>
<dbReference type="RefSeq" id="WP_190724031.1">
    <property type="nucleotide sequence ID" value="NZ_CP061539.1"/>
</dbReference>
<dbReference type="Pfam" id="PF02322">
    <property type="entry name" value="Cyt_bd_oxida_II"/>
    <property type="match status" value="1"/>
</dbReference>
<feature type="transmembrane region" description="Helical" evidence="12">
    <location>
        <begin position="164"/>
        <end position="191"/>
    </location>
</feature>
<sequence>MEFFGSAPTLPTVWFVVVGFFWIGYIALDGFDLGVGMLMSGLFARNEKERRLLLNTIGPVWDGNEVWLVTAGASMFAAFPMWYAGLFSGIYLPLVFTLLALIFRAVAIEYRGKKNTERWVKGWTLAMNIGSFLIAFFIGAALAITATGLPLNANGDRVGGAFSWLSLPAIIGGLAFVGFAIVHALAFVALKTDGEIRVRARKALVRLLPVGVLPLLVAIIYMQITSASVLSLVASVISVVAVVVAWAFARAAREGKTFASMMVFIIFGMLSIFLALFPNVLPSTLDAANNLTVANASSSPYTLGLMSVVACFGIPVLLIYQSWTYWVFRKRLSVHSIPEAHDAADLATLPNAR</sequence>
<dbReference type="GO" id="GO:0046872">
    <property type="term" value="F:metal ion binding"/>
    <property type="evidence" value="ECO:0007669"/>
    <property type="project" value="UniProtKB-KW"/>
</dbReference>
<evidence type="ECO:0000256" key="4">
    <source>
        <dbReference type="ARBA" id="ARBA00022475"/>
    </source>
</evidence>
<dbReference type="KEGG" id="rter:IDM49_07330"/>
<evidence type="ECO:0000256" key="10">
    <source>
        <dbReference type="ARBA" id="ARBA00023004"/>
    </source>
</evidence>
<dbReference type="AlphaFoldDB" id="A0A7H2BBL9"/>
<keyword evidence="6 12" id="KW-0812">Transmembrane</keyword>
<comment type="subcellular location">
    <subcellularLocation>
        <location evidence="1">Cell membrane</location>
        <topology evidence="1">Multi-pass membrane protein</topology>
    </subcellularLocation>
</comment>
<keyword evidence="4" id="KW-1003">Cell membrane</keyword>
<keyword evidence="7" id="KW-0479">Metal-binding</keyword>
<dbReference type="GeneID" id="96624047"/>
<feature type="transmembrane region" description="Helical" evidence="12">
    <location>
        <begin position="122"/>
        <end position="144"/>
    </location>
</feature>
<feature type="transmembrane region" description="Helical" evidence="12">
    <location>
        <begin position="230"/>
        <end position="249"/>
    </location>
</feature>
<evidence type="ECO:0000256" key="9">
    <source>
        <dbReference type="ARBA" id="ARBA00022989"/>
    </source>
</evidence>
<protein>
    <submittedName>
        <fullName evidence="13">Cytochrome d ubiquinol oxidase subunit II</fullName>
    </submittedName>
</protein>
<evidence type="ECO:0000256" key="7">
    <source>
        <dbReference type="ARBA" id="ARBA00022723"/>
    </source>
</evidence>
<keyword evidence="5" id="KW-0349">Heme</keyword>
<evidence type="ECO:0000256" key="3">
    <source>
        <dbReference type="ARBA" id="ARBA00022448"/>
    </source>
</evidence>
<keyword evidence="3" id="KW-0813">Transport</keyword>
<keyword evidence="10" id="KW-0408">Iron</keyword>
<accession>A0A7H2BBL9</accession>
<dbReference type="GO" id="GO:0070069">
    <property type="term" value="C:cytochrome complex"/>
    <property type="evidence" value="ECO:0007669"/>
    <property type="project" value="TreeGrafter"/>
</dbReference>
<reference evidence="13 14" key="1">
    <citation type="submission" date="2020-09" db="EMBL/GenBank/DDBJ databases">
        <title>Investigation of environmental microbes.</title>
        <authorList>
            <person name="Ou Y."/>
            <person name="Kang Q."/>
        </authorList>
    </citation>
    <scope>NUCLEOTIDE SEQUENCE [LARGE SCALE GENOMIC DNA]</scope>
    <source>
        <strain evidence="13 14">KJZ-14</strain>
    </source>
</reference>
<evidence type="ECO:0000256" key="5">
    <source>
        <dbReference type="ARBA" id="ARBA00022617"/>
    </source>
</evidence>
<evidence type="ECO:0000313" key="14">
    <source>
        <dbReference type="Proteomes" id="UP000516404"/>
    </source>
</evidence>
<keyword evidence="9 12" id="KW-1133">Transmembrane helix</keyword>
<evidence type="ECO:0000256" key="2">
    <source>
        <dbReference type="ARBA" id="ARBA00007543"/>
    </source>
</evidence>